<name>A0A1I2WEJ0_9BACL</name>
<evidence type="ECO:0000313" key="1">
    <source>
        <dbReference type="EMBL" id="SFG99750.1"/>
    </source>
</evidence>
<dbReference type="RefSeq" id="WP_093674830.1">
    <property type="nucleotide sequence ID" value="NZ_FOOY01000041.1"/>
</dbReference>
<evidence type="ECO:0008006" key="3">
    <source>
        <dbReference type="Google" id="ProtNLM"/>
    </source>
</evidence>
<dbReference type="InterPro" id="IPR023214">
    <property type="entry name" value="HAD_sf"/>
</dbReference>
<dbReference type="NCBIfam" id="TIGR00099">
    <property type="entry name" value="Cof-subfamily"/>
    <property type="match status" value="1"/>
</dbReference>
<dbReference type="InterPro" id="IPR036412">
    <property type="entry name" value="HAD-like_sf"/>
</dbReference>
<dbReference type="OrthoDB" id="9790031at2"/>
<evidence type="ECO:0000313" key="2">
    <source>
        <dbReference type="Proteomes" id="UP000198752"/>
    </source>
</evidence>
<dbReference type="SFLD" id="SFLDS00003">
    <property type="entry name" value="Haloacid_Dehalogenase"/>
    <property type="match status" value="1"/>
</dbReference>
<dbReference type="SFLD" id="SFLDG01140">
    <property type="entry name" value="C2.B:_Phosphomannomutase_and_P"/>
    <property type="match status" value="1"/>
</dbReference>
<dbReference type="Gene3D" id="3.30.1240.10">
    <property type="match status" value="1"/>
</dbReference>
<dbReference type="InterPro" id="IPR006379">
    <property type="entry name" value="HAD-SF_hydro_IIB"/>
</dbReference>
<dbReference type="InterPro" id="IPR000150">
    <property type="entry name" value="Cof"/>
</dbReference>
<gene>
    <name evidence="1" type="ORF">SAMN02982927_03526</name>
</gene>
<proteinExistence type="predicted"/>
<sequence>MPIHLIFSDIDGTLINSNHVITEKTIQAIKGCAEQSIPFILVSARMPSGIIPLQQQLGSSDPIICYSGALIVDTHNVFSDNKVLLSTTMNPLTAQFVYQKICKCFPKISFSAYSFDRWLVPERIDPWIAQEQAIARTPAYACAFHDQTFDELPPIHKLLCMGDPADIDQLQETLGKLNLDAEFYKSKPTYLEIMARNVSKARALREIMDRYHIDQKDTLAFGDNFNDVAMLRFAGIGVAMDNAPTQVKGAADFVTLSNDQDGIKAALERLGVLKVN</sequence>
<dbReference type="NCBIfam" id="TIGR01484">
    <property type="entry name" value="HAD-SF-IIB"/>
    <property type="match status" value="1"/>
</dbReference>
<dbReference type="CDD" id="cd07516">
    <property type="entry name" value="HAD_Pase"/>
    <property type="match status" value="1"/>
</dbReference>
<dbReference type="PROSITE" id="PS01229">
    <property type="entry name" value="COF_2"/>
    <property type="match status" value="1"/>
</dbReference>
<dbReference type="STRING" id="269670.SAMN02982927_03526"/>
<dbReference type="AlphaFoldDB" id="A0A1I2WEJ0"/>
<dbReference type="SUPFAM" id="SSF56784">
    <property type="entry name" value="HAD-like"/>
    <property type="match status" value="1"/>
</dbReference>
<accession>A0A1I2WEJ0</accession>
<dbReference type="Gene3D" id="3.40.50.1000">
    <property type="entry name" value="HAD superfamily/HAD-like"/>
    <property type="match status" value="1"/>
</dbReference>
<dbReference type="EMBL" id="FOOY01000041">
    <property type="protein sequence ID" value="SFG99750.1"/>
    <property type="molecule type" value="Genomic_DNA"/>
</dbReference>
<reference evidence="2" key="1">
    <citation type="submission" date="2016-10" db="EMBL/GenBank/DDBJ databases">
        <authorList>
            <person name="Varghese N."/>
            <person name="Submissions S."/>
        </authorList>
    </citation>
    <scope>NUCLEOTIDE SEQUENCE [LARGE SCALE GENOMIC DNA]</scope>
    <source>
        <strain evidence="2">ATCC 700379</strain>
    </source>
</reference>
<keyword evidence="2" id="KW-1185">Reference proteome</keyword>
<organism evidence="1 2">
    <name type="scientific">Sporolactobacillus nakayamae</name>
    <dbReference type="NCBI Taxonomy" id="269670"/>
    <lineage>
        <taxon>Bacteria</taxon>
        <taxon>Bacillati</taxon>
        <taxon>Bacillota</taxon>
        <taxon>Bacilli</taxon>
        <taxon>Bacillales</taxon>
        <taxon>Sporolactobacillaceae</taxon>
        <taxon>Sporolactobacillus</taxon>
    </lineage>
</organism>
<dbReference type="PANTHER" id="PTHR10000">
    <property type="entry name" value="PHOSPHOSERINE PHOSPHATASE"/>
    <property type="match status" value="1"/>
</dbReference>
<dbReference type="Proteomes" id="UP000198752">
    <property type="component" value="Unassembled WGS sequence"/>
</dbReference>
<dbReference type="GO" id="GO:0016791">
    <property type="term" value="F:phosphatase activity"/>
    <property type="evidence" value="ECO:0007669"/>
    <property type="project" value="UniProtKB-ARBA"/>
</dbReference>
<dbReference type="GO" id="GO:0005829">
    <property type="term" value="C:cytosol"/>
    <property type="evidence" value="ECO:0007669"/>
    <property type="project" value="TreeGrafter"/>
</dbReference>
<dbReference type="PANTHER" id="PTHR10000:SF8">
    <property type="entry name" value="HAD SUPERFAMILY HYDROLASE-LIKE, TYPE 3"/>
    <property type="match status" value="1"/>
</dbReference>
<dbReference type="GO" id="GO:0000287">
    <property type="term" value="F:magnesium ion binding"/>
    <property type="evidence" value="ECO:0007669"/>
    <property type="project" value="TreeGrafter"/>
</dbReference>
<dbReference type="Pfam" id="PF08282">
    <property type="entry name" value="Hydrolase_3"/>
    <property type="match status" value="1"/>
</dbReference>
<protein>
    <recommendedName>
        <fullName evidence="3">Cof subfamily of IIB subfamily of haloacid dehalogenase superfamily/HAD-superfamily hydrolase, subfamily IIB</fullName>
    </recommendedName>
</protein>